<accession>A4SA12</accession>
<dbReference type="STRING" id="436017.A4SA12"/>
<feature type="chain" id="PRO_5002673148" description="Pherophorin domain-containing protein" evidence="1">
    <location>
        <begin position="31"/>
        <end position="280"/>
    </location>
</feature>
<dbReference type="OrthoDB" id="507831at2759"/>
<dbReference type="HOGENOM" id="CLU_1139693_0_0_1"/>
<sequence>MRADASIAASRRFFVVAFALACALAGVARARAYGYDPCASSGERGIEIAGAVTIGLAFWPGGALERWDGYHPCAQRAQLAALGVGTTSFVINSAELTALRGTRADEDGLYATNASATMMSVVAYTATRVSAPRAVRLEAAEPTNANGRSGRVNALTLLVTLDGGDVKYLRWHDGGCGACGGVGDARCLSVGDGDVACSASLAGCDGTCSGSACDVDLATADALRCQLTVTVATSGTDKNDEVFVLGSQLERLSMYASSGAYASASAQSTAAVTGVTGFLG</sequence>
<dbReference type="EMBL" id="CP000597">
    <property type="protein sequence ID" value="ABP00477.1"/>
    <property type="molecule type" value="Genomic_DNA"/>
</dbReference>
<dbReference type="RefSeq" id="XP_001422160.1">
    <property type="nucleotide sequence ID" value="XM_001422123.1"/>
</dbReference>
<reference evidence="2 3" key="1">
    <citation type="journal article" date="2007" name="Proc. Natl. Acad. Sci. U.S.A.">
        <title>The tiny eukaryote Ostreococcus provides genomic insights into the paradox of plankton speciation.</title>
        <authorList>
            <person name="Palenik B."/>
            <person name="Grimwood J."/>
            <person name="Aerts A."/>
            <person name="Rouze P."/>
            <person name="Salamov A."/>
            <person name="Putnam N."/>
            <person name="Dupont C."/>
            <person name="Jorgensen R."/>
            <person name="Derelle E."/>
            <person name="Rombauts S."/>
            <person name="Zhou K."/>
            <person name="Otillar R."/>
            <person name="Merchant S.S."/>
            <person name="Podell S."/>
            <person name="Gaasterland T."/>
            <person name="Napoli C."/>
            <person name="Gendler K."/>
            <person name="Manuell A."/>
            <person name="Tai V."/>
            <person name="Vallon O."/>
            <person name="Piganeau G."/>
            <person name="Jancek S."/>
            <person name="Heijde M."/>
            <person name="Jabbari K."/>
            <person name="Bowler C."/>
            <person name="Lohr M."/>
            <person name="Robbens S."/>
            <person name="Werner G."/>
            <person name="Dubchak I."/>
            <person name="Pazour G.J."/>
            <person name="Ren Q."/>
            <person name="Paulsen I."/>
            <person name="Delwiche C."/>
            <person name="Schmutz J."/>
            <person name="Rokhsar D."/>
            <person name="Van de Peer Y."/>
            <person name="Moreau H."/>
            <person name="Grigoriev I.V."/>
        </authorList>
    </citation>
    <scope>NUCLEOTIDE SEQUENCE [LARGE SCALE GENOMIC DNA]</scope>
    <source>
        <strain evidence="2 3">CCE9901</strain>
    </source>
</reference>
<dbReference type="eggNOG" id="ENOG502QQ68">
    <property type="taxonomic scope" value="Eukaryota"/>
</dbReference>
<organism evidence="2 3">
    <name type="scientific">Ostreococcus lucimarinus (strain CCE9901)</name>
    <dbReference type="NCBI Taxonomy" id="436017"/>
    <lineage>
        <taxon>Eukaryota</taxon>
        <taxon>Viridiplantae</taxon>
        <taxon>Chlorophyta</taxon>
        <taxon>Mamiellophyceae</taxon>
        <taxon>Mamiellales</taxon>
        <taxon>Bathycoccaceae</taxon>
        <taxon>Ostreococcus</taxon>
    </lineage>
</organism>
<keyword evidence="1" id="KW-0732">Signal</keyword>
<dbReference type="Proteomes" id="UP000001568">
    <property type="component" value="Chromosome 17"/>
</dbReference>
<proteinExistence type="predicted"/>
<evidence type="ECO:0008006" key="4">
    <source>
        <dbReference type="Google" id="ProtNLM"/>
    </source>
</evidence>
<keyword evidence="3" id="KW-1185">Reference proteome</keyword>
<dbReference type="AlphaFoldDB" id="A4SA12"/>
<dbReference type="Gramene" id="ABP00477">
    <property type="protein sequence ID" value="ABP00477"/>
    <property type="gene ID" value="OSTLU_28390"/>
</dbReference>
<name>A4SA12_OSTLU</name>
<protein>
    <recommendedName>
        <fullName evidence="4">Pherophorin domain-containing protein</fullName>
    </recommendedName>
</protein>
<evidence type="ECO:0000313" key="3">
    <source>
        <dbReference type="Proteomes" id="UP000001568"/>
    </source>
</evidence>
<evidence type="ECO:0000256" key="1">
    <source>
        <dbReference type="SAM" id="SignalP"/>
    </source>
</evidence>
<dbReference type="KEGG" id="olu:OSTLU_28390"/>
<dbReference type="GeneID" id="5006324"/>
<dbReference type="OMA" id="KYLRWHD"/>
<feature type="signal peptide" evidence="1">
    <location>
        <begin position="1"/>
        <end position="30"/>
    </location>
</feature>
<evidence type="ECO:0000313" key="2">
    <source>
        <dbReference type="EMBL" id="ABP00477.1"/>
    </source>
</evidence>
<gene>
    <name evidence="2" type="ORF">OSTLU_28390</name>
</gene>